<feature type="signal peptide" evidence="3">
    <location>
        <begin position="1"/>
        <end position="34"/>
    </location>
</feature>
<evidence type="ECO:0000256" key="1">
    <source>
        <dbReference type="SAM" id="MobiDB-lite"/>
    </source>
</evidence>
<dbReference type="Gene3D" id="2.60.40.10">
    <property type="entry name" value="Immunoglobulins"/>
    <property type="match status" value="3"/>
</dbReference>
<reference evidence="5" key="1">
    <citation type="journal article" date="2022" name="Int. J. Syst. Evol. Microbiol.">
        <title>Granulimonas faecalis gen. nov., sp. nov., and Leptogranulimonas caecicola gen. nov., sp. nov., novel lactate-producing Atopobiaceae bacteria isolated from mouse intestines, and an emended description of the family Atopobiaceae.</title>
        <authorList>
            <person name="Morinaga K."/>
            <person name="Kusada H."/>
            <person name="Sakamoto S."/>
            <person name="Murakami T."/>
            <person name="Toyoda A."/>
            <person name="Mori H."/>
            <person name="Meng X.Y."/>
            <person name="Takashino M."/>
            <person name="Murotomi K."/>
            <person name="Tamaki H."/>
        </authorList>
    </citation>
    <scope>NUCLEOTIDE SEQUENCE</scope>
    <source>
        <strain evidence="5">OPF53</strain>
    </source>
</reference>
<dbReference type="Proteomes" id="UP001055025">
    <property type="component" value="Unassembled WGS sequence"/>
</dbReference>
<keyword evidence="6" id="KW-1185">Reference proteome</keyword>
<feature type="region of interest" description="Disordered" evidence="1">
    <location>
        <begin position="1415"/>
        <end position="1463"/>
    </location>
</feature>
<feature type="domain" description="PA14" evidence="4">
    <location>
        <begin position="336"/>
        <end position="532"/>
    </location>
</feature>
<evidence type="ECO:0000313" key="5">
    <source>
        <dbReference type="EMBL" id="GJM54764.1"/>
    </source>
</evidence>
<dbReference type="InterPro" id="IPR037524">
    <property type="entry name" value="PA14/GLEYA"/>
</dbReference>
<accession>A0AAV5B217</accession>
<dbReference type="EMBL" id="BQKC01000001">
    <property type="protein sequence ID" value="GJM54764.1"/>
    <property type="molecule type" value="Genomic_DNA"/>
</dbReference>
<organism evidence="5 6">
    <name type="scientific">Granulimonas faecalis</name>
    <dbReference type="NCBI Taxonomy" id="2894155"/>
    <lineage>
        <taxon>Bacteria</taxon>
        <taxon>Bacillati</taxon>
        <taxon>Actinomycetota</taxon>
        <taxon>Coriobacteriia</taxon>
        <taxon>Coriobacteriales</taxon>
        <taxon>Kribbibacteriaceae</taxon>
        <taxon>Granulimonas</taxon>
    </lineage>
</organism>
<dbReference type="Pfam" id="PF01345">
    <property type="entry name" value="DUF11"/>
    <property type="match status" value="1"/>
</dbReference>
<dbReference type="NCBIfam" id="TIGR02148">
    <property type="entry name" value="Fibro_Slime"/>
    <property type="match status" value="1"/>
</dbReference>
<dbReference type="InterPro" id="IPR013783">
    <property type="entry name" value="Ig-like_fold"/>
</dbReference>
<dbReference type="InterPro" id="IPR011874">
    <property type="entry name" value="Fibro_Slime"/>
</dbReference>
<comment type="caution">
    <text evidence="5">The sequence shown here is derived from an EMBL/GenBank/DDBJ whole genome shotgun (WGS) entry which is preliminary data.</text>
</comment>
<dbReference type="Pfam" id="PF17802">
    <property type="entry name" value="SpaA"/>
    <property type="match status" value="1"/>
</dbReference>
<name>A0AAV5B217_9ACTN</name>
<keyword evidence="3" id="KW-0732">Signal</keyword>
<dbReference type="RefSeq" id="WP_265590568.1">
    <property type="nucleotide sequence ID" value="NZ_BQKC01000001.1"/>
</dbReference>
<evidence type="ECO:0000256" key="3">
    <source>
        <dbReference type="SAM" id="SignalP"/>
    </source>
</evidence>
<dbReference type="InterPro" id="IPR041033">
    <property type="entry name" value="SpaA_PFL_dom_1"/>
</dbReference>
<evidence type="ECO:0000313" key="6">
    <source>
        <dbReference type="Proteomes" id="UP001055025"/>
    </source>
</evidence>
<gene>
    <name evidence="5" type="ORF">ATOP_04190</name>
</gene>
<sequence length="1503" mass="161327">MLKRPVSRPFRVAVLTLVALSVALSLLPAVPARAAVTAEELASHVVPSLDPESTTVNLFNYSAGATGAGAMAGTDTLGTTGSATPKVNYDTWLANPDSINYGRLLLFGDGMRHLGYWNQGLVENYGQIARENAGMQGIVEPALSATGFPVVSASPEIGLDVNDGSYSDATGDTAWVKNQSFYGNAGPLYISNLTNTADNGLFHPVWGRNIDRVVQAQALSVANGTGNVNFSGIGNDPDPSTAAIKTALENSSVVNFKDGEGYDLPESVRSLQYLFDPDQDCAGKESYKNVTGLFQMDDQGYYFYNMRRNFAEFTADPTEDSAGHFTLYDAPAGLRTDDKGSVGNFFPFNSAEKAFTLGADGSLQNVLNANNQGNAEPVDHHLGMTVETTFRQPVDGKVGANPMTFEFEGDDDVWVFIDDVLVLDLGGIHSEVYGTIDFATGEVHMGPAFDFHGIPDDPAAAATDSTTIKAAFEAAGHGDAVRWNGDTFASNTSHTLKMFYLERGNYDSSIALRFNLQPALYQQIYKVDQYGNPLAGAEFDLYAVRPSDGTVPTQENSSTFGLDDVEVVGGPLTHLVTDDDGVARFEDPEPRATQAQADPFNFSDRYDAETGDGLLYILRETKAPAGYKSTPQDLLLRFEPQYTMLVVNNRYQTGAYASFISRVTGNNAEVYYGQIGEDGGLVTQIPGSDPVPVADQADGLVVAVPMLRSTTPAGEERWLPLYGDNLTGFQAVEYSEDRVGYEEFKRQARQVTLRGALMQMAAVHNAERDGTHASGWYFTWDDETQRLQALLENLPGRADRYLLKNPETGDMRNFYAIIKPDALARALGVSRETVAAMDSSERYAALGAKVAETLDADGSGSPDSLDAIVDAIDPDPEDYLQRGYCSLDIRQFIRDFRSRIYIPNEQRELRVMKVDQTGTPRNGAVFALYGSRADAEANDPARALSQGTTATLDGTDGMLVFEPHEGHKAAGDHGGYGDMTWPDTRHDGEARTYYLREVSAPEGCELNPQIVEVQAGVYSIYADAGEADDGVTVMAGVGKLVKTMVKYASDGAVNITLRDITAFAQGQPSGSFAMDGWADTVLPGTDDQVRSLNLHYGINAVVDYGLSDEDGGKNYSPFFVTDTGYVRTRVQQNLHEHDDPDDPFYSTAEADDLGDMDITGLFSLINTVVVTDRDPALPATGSLVLSKTVEGDGLAPEDYLRNFNFEVRLHDSDGNELTDSFHYYGRDRAGLVRSGDVLPLHHGEELVVQGLPEGCVATVTEREANGDGYYTYPASGTHDVVVEADGTHRADFVNVRGTRPAPPELSIVKEQAVGEGGFTGDTLDVGSGDVVTYRMTVTNDGEGPARDVVVTDEVPEGLTLVEGSASDGASVAGGVVRWELGVLAAGESRTVSFQVTVPEVSEPTAWRNVATVVRTDDEGDPTDPDPSNEVVVKTPVDGEDPVLPGPGTGDPVDPDGPAGGDGGTGVAQLVPVLGDPAFVAPLALVTVGLLVLLFCWILLPRRG</sequence>
<dbReference type="PANTHER" id="PTHR34819:SF3">
    <property type="entry name" value="CELL SURFACE PROTEIN"/>
    <property type="match status" value="1"/>
</dbReference>
<evidence type="ECO:0000259" key="4">
    <source>
        <dbReference type="PROSITE" id="PS51820"/>
    </source>
</evidence>
<dbReference type="InterPro" id="IPR055382">
    <property type="entry name" value="DUF7601"/>
</dbReference>
<dbReference type="PROSITE" id="PS51820">
    <property type="entry name" value="PA14"/>
    <property type="match status" value="1"/>
</dbReference>
<dbReference type="GO" id="GO:0005975">
    <property type="term" value="P:carbohydrate metabolic process"/>
    <property type="evidence" value="ECO:0007669"/>
    <property type="project" value="UniProtKB-ARBA"/>
</dbReference>
<evidence type="ECO:0000256" key="2">
    <source>
        <dbReference type="SAM" id="Phobius"/>
    </source>
</evidence>
<dbReference type="InterPro" id="IPR001434">
    <property type="entry name" value="OmcB-like_DUF11"/>
</dbReference>
<dbReference type="InterPro" id="IPR047589">
    <property type="entry name" value="DUF11_rpt"/>
</dbReference>
<dbReference type="NCBIfam" id="TIGR01451">
    <property type="entry name" value="B_ant_repeat"/>
    <property type="match status" value="1"/>
</dbReference>
<keyword evidence="2" id="KW-1133">Transmembrane helix</keyword>
<keyword evidence="2" id="KW-0812">Transmembrane</keyword>
<dbReference type="PANTHER" id="PTHR34819">
    <property type="entry name" value="LARGE CYSTEINE-RICH PERIPLASMIC PROTEIN OMCB"/>
    <property type="match status" value="1"/>
</dbReference>
<dbReference type="Pfam" id="PF24547">
    <property type="entry name" value="DUF7601"/>
    <property type="match status" value="1"/>
</dbReference>
<feature type="transmembrane region" description="Helical" evidence="2">
    <location>
        <begin position="1478"/>
        <end position="1499"/>
    </location>
</feature>
<proteinExistence type="predicted"/>
<dbReference type="InterPro" id="IPR051172">
    <property type="entry name" value="Chlamydia_OmcB"/>
</dbReference>
<keyword evidence="2" id="KW-0472">Membrane</keyword>
<protein>
    <recommendedName>
        <fullName evidence="4">PA14 domain-containing protein</fullName>
    </recommendedName>
</protein>
<dbReference type="Gene3D" id="2.60.40.1140">
    <property type="entry name" value="Collagen-binding surface protein Cna, B-type domain"/>
    <property type="match status" value="1"/>
</dbReference>
<feature type="chain" id="PRO_5043585172" description="PA14 domain-containing protein" evidence="3">
    <location>
        <begin position="35"/>
        <end position="1503"/>
    </location>
</feature>